<evidence type="ECO:0000256" key="11">
    <source>
        <dbReference type="ARBA" id="ARBA00023128"/>
    </source>
</evidence>
<proteinExistence type="inferred from homology"/>
<reference evidence="19" key="1">
    <citation type="submission" date="2022-07" db="EMBL/GenBank/DDBJ databases">
        <title>Chromosome-level genome of Muraenolepis orangiensis.</title>
        <authorList>
            <person name="Kim J."/>
        </authorList>
    </citation>
    <scope>NUCLEOTIDE SEQUENCE</scope>
    <source>
        <strain evidence="19">KU_S4_2022</strain>
        <tissue evidence="19">Muscle</tissue>
    </source>
</reference>
<organism evidence="19 20">
    <name type="scientific">Muraenolepis orangiensis</name>
    <name type="common">Patagonian moray cod</name>
    <dbReference type="NCBI Taxonomy" id="630683"/>
    <lineage>
        <taxon>Eukaryota</taxon>
        <taxon>Metazoa</taxon>
        <taxon>Chordata</taxon>
        <taxon>Craniata</taxon>
        <taxon>Vertebrata</taxon>
        <taxon>Euteleostomi</taxon>
        <taxon>Actinopterygii</taxon>
        <taxon>Neopterygii</taxon>
        <taxon>Teleostei</taxon>
        <taxon>Neoteleostei</taxon>
        <taxon>Acanthomorphata</taxon>
        <taxon>Zeiogadaria</taxon>
        <taxon>Gadariae</taxon>
        <taxon>Gadiformes</taxon>
        <taxon>Muraenolepidoidei</taxon>
        <taxon>Muraenolepididae</taxon>
        <taxon>Muraenolepis</taxon>
    </lineage>
</organism>
<dbReference type="AlphaFoldDB" id="A0A9Q0EXA6"/>
<dbReference type="Proteomes" id="UP001148018">
    <property type="component" value="Unassembled WGS sequence"/>
</dbReference>
<keyword evidence="11" id="KW-0496">Mitochondrion</keyword>
<comment type="similarity">
    <text evidence="5">Belongs to the TRAFAC class TrmE-Era-EngA-EngB-Septin-like GTPase superfamily. AIG1/Toc34/Toc159-like paraseptin GTPase family. IAN subfamily.</text>
</comment>
<keyword evidence="17" id="KW-0812">Transmembrane</keyword>
<evidence type="ECO:0000256" key="13">
    <source>
        <dbReference type="ARBA" id="ARBA00056809"/>
    </source>
</evidence>
<dbReference type="SUPFAM" id="SSF52540">
    <property type="entry name" value="P-loop containing nucleoside triphosphate hydrolases"/>
    <property type="match status" value="2"/>
</dbReference>
<evidence type="ECO:0000259" key="18">
    <source>
        <dbReference type="PROSITE" id="PS51720"/>
    </source>
</evidence>
<evidence type="ECO:0000256" key="15">
    <source>
        <dbReference type="ARBA" id="ARBA00077278"/>
    </source>
</evidence>
<dbReference type="Pfam" id="PF04548">
    <property type="entry name" value="AIG1"/>
    <property type="match status" value="2"/>
</dbReference>
<keyword evidence="12" id="KW-0342">GTP-binding</keyword>
<dbReference type="GO" id="GO:0005829">
    <property type="term" value="C:cytosol"/>
    <property type="evidence" value="ECO:0007669"/>
    <property type="project" value="UniProtKB-SubCell"/>
</dbReference>
<feature type="region of interest" description="Disordered" evidence="16">
    <location>
        <begin position="284"/>
        <end position="360"/>
    </location>
</feature>
<evidence type="ECO:0000256" key="17">
    <source>
        <dbReference type="SAM" id="Phobius"/>
    </source>
</evidence>
<feature type="domain" description="AIG1-type G" evidence="18">
    <location>
        <begin position="93"/>
        <end position="294"/>
    </location>
</feature>
<evidence type="ECO:0000256" key="6">
    <source>
        <dbReference type="ARBA" id="ARBA00022490"/>
    </source>
</evidence>
<feature type="compositionally biased region" description="Polar residues" evidence="16">
    <location>
        <begin position="298"/>
        <end position="312"/>
    </location>
</feature>
<accession>A0A9Q0EXA6</accession>
<protein>
    <recommendedName>
        <fullName evidence="14">GTPase IMAP family member 8</fullName>
    </recommendedName>
    <alternativeName>
        <fullName evidence="15">Immune-associated nucleotide-binding protein 9</fullName>
    </alternativeName>
</protein>
<evidence type="ECO:0000256" key="14">
    <source>
        <dbReference type="ARBA" id="ARBA00073539"/>
    </source>
</evidence>
<evidence type="ECO:0000256" key="3">
    <source>
        <dbReference type="ARBA" id="ARBA00004514"/>
    </source>
</evidence>
<comment type="subcellular location">
    <subcellularLocation>
        <location evidence="3">Cytoplasm</location>
        <location evidence="3">Cytosol</location>
    </subcellularLocation>
    <subcellularLocation>
        <location evidence="2">Endoplasmic reticulum</location>
    </subcellularLocation>
    <subcellularLocation>
        <location evidence="4">Golgi apparatus</location>
    </subcellularLocation>
    <subcellularLocation>
        <location evidence="1">Mitochondrion</location>
    </subcellularLocation>
</comment>
<dbReference type="GO" id="GO:0005525">
    <property type="term" value="F:GTP binding"/>
    <property type="evidence" value="ECO:0007669"/>
    <property type="project" value="UniProtKB-KW"/>
</dbReference>
<feature type="compositionally biased region" description="Acidic residues" evidence="16">
    <location>
        <begin position="611"/>
        <end position="625"/>
    </location>
</feature>
<evidence type="ECO:0000256" key="1">
    <source>
        <dbReference type="ARBA" id="ARBA00004173"/>
    </source>
</evidence>
<comment type="caution">
    <text evidence="19">The sequence shown here is derived from an EMBL/GenBank/DDBJ whole genome shotgun (WGS) entry which is preliminary data.</text>
</comment>
<dbReference type="GO" id="GO:0005783">
    <property type="term" value="C:endoplasmic reticulum"/>
    <property type="evidence" value="ECO:0007669"/>
    <property type="project" value="UniProtKB-SubCell"/>
</dbReference>
<evidence type="ECO:0000256" key="4">
    <source>
        <dbReference type="ARBA" id="ARBA00004555"/>
    </source>
</evidence>
<feature type="compositionally biased region" description="Low complexity" evidence="16">
    <location>
        <begin position="324"/>
        <end position="360"/>
    </location>
</feature>
<gene>
    <name evidence="19" type="ORF">NHX12_018845</name>
</gene>
<dbReference type="InterPro" id="IPR045058">
    <property type="entry name" value="GIMA/IAN/Toc"/>
</dbReference>
<evidence type="ECO:0000256" key="2">
    <source>
        <dbReference type="ARBA" id="ARBA00004240"/>
    </source>
</evidence>
<dbReference type="PANTHER" id="PTHR10903">
    <property type="entry name" value="GTPASE, IMAP FAMILY MEMBER-RELATED"/>
    <property type="match status" value="1"/>
</dbReference>
<dbReference type="GO" id="GO:0005739">
    <property type="term" value="C:mitochondrion"/>
    <property type="evidence" value="ECO:0007669"/>
    <property type="project" value="UniProtKB-SubCell"/>
</dbReference>
<evidence type="ECO:0000256" key="9">
    <source>
        <dbReference type="ARBA" id="ARBA00022824"/>
    </source>
</evidence>
<feature type="region of interest" description="Disordered" evidence="16">
    <location>
        <begin position="607"/>
        <end position="626"/>
    </location>
</feature>
<keyword evidence="20" id="KW-1185">Reference proteome</keyword>
<keyword evidence="9" id="KW-0256">Endoplasmic reticulum</keyword>
<keyword evidence="6" id="KW-0963">Cytoplasm</keyword>
<evidence type="ECO:0000256" key="8">
    <source>
        <dbReference type="ARBA" id="ARBA00022741"/>
    </source>
</evidence>
<keyword evidence="10" id="KW-0333">Golgi apparatus</keyword>
<evidence type="ECO:0000313" key="20">
    <source>
        <dbReference type="Proteomes" id="UP001148018"/>
    </source>
</evidence>
<feature type="transmembrane region" description="Helical" evidence="17">
    <location>
        <begin position="872"/>
        <end position="898"/>
    </location>
</feature>
<dbReference type="PROSITE" id="PS51720">
    <property type="entry name" value="G_AIG1"/>
    <property type="match status" value="2"/>
</dbReference>
<dbReference type="FunFam" id="3.40.50.300:FF:002274">
    <property type="entry name" value="Si:dkeyp-69e1.8"/>
    <property type="match status" value="1"/>
</dbReference>
<evidence type="ECO:0000256" key="16">
    <source>
        <dbReference type="SAM" id="MobiDB-lite"/>
    </source>
</evidence>
<dbReference type="FunFam" id="3.40.50.300:FF:000536">
    <property type="entry name" value="GTPase IMAP family member 8"/>
    <property type="match status" value="1"/>
</dbReference>
<dbReference type="CDD" id="cd01852">
    <property type="entry name" value="AIG1"/>
    <property type="match status" value="1"/>
</dbReference>
<evidence type="ECO:0000256" key="7">
    <source>
        <dbReference type="ARBA" id="ARBA00022737"/>
    </source>
</evidence>
<comment type="function">
    <text evidence="13">Exerts an anti-apoptotic effect in the immune system and is involved in responses to infections.</text>
</comment>
<dbReference type="InterPro" id="IPR027417">
    <property type="entry name" value="P-loop_NTPase"/>
</dbReference>
<dbReference type="Gene3D" id="3.40.50.300">
    <property type="entry name" value="P-loop containing nucleotide triphosphate hydrolases"/>
    <property type="match status" value="2"/>
</dbReference>
<evidence type="ECO:0000256" key="12">
    <source>
        <dbReference type="ARBA" id="ARBA00023134"/>
    </source>
</evidence>
<dbReference type="GO" id="GO:0005794">
    <property type="term" value="C:Golgi apparatus"/>
    <property type="evidence" value="ECO:0007669"/>
    <property type="project" value="UniProtKB-SubCell"/>
</dbReference>
<evidence type="ECO:0000256" key="10">
    <source>
        <dbReference type="ARBA" id="ARBA00023034"/>
    </source>
</evidence>
<keyword evidence="7" id="KW-0677">Repeat</keyword>
<keyword evidence="8" id="KW-0547">Nucleotide-binding</keyword>
<evidence type="ECO:0000313" key="19">
    <source>
        <dbReference type="EMBL" id="KAJ3615277.1"/>
    </source>
</evidence>
<evidence type="ECO:0000256" key="5">
    <source>
        <dbReference type="ARBA" id="ARBA00008535"/>
    </source>
</evidence>
<sequence>MDGESGLVIGRSQSQRKRSYMDFLLDVEEQESSDQEFKETHKELIPPQNKMRHFGMFLQKMVCASSSLSQLMDSMMSTAGDPRGNRLHRTSDPEELRLVLLGTLGCGKTASADTILGNVAPASPSSFGSSSRICHKREGVVDGRKVTVVEAPRWYWNGRQVEDGVRRESQRALELAAPGPHAFLLLIPVCQFTEVEGRVPVEMKTVFGPDVLKHTLVLLTCGDYLAGQTEELYLRGEDPGMREVISRCGGRYHIINNRQRHDRQQVRSLLDKVEIMVAMNGGQYYMPRAKPPQDNRLESSITSSSASVQLNEDPQRIGSVRNQSSPKTSPTFSSSQSSLSYSPSLAPSSSLISPPLPSPNSTSSASELRLVLLGISGAGKSAAGNCILGKEEFESRPNSLVPVTQQCEKRRALVSGRKVSVIDTPDWFHSECSPDEVRAQISSCVALSSPGPHAFLLCVPLDRPARSELRTLDVLETVFGVAAVRRHTLLLFTHADQLRANGELVEDRNIEGYISNEREDLLKLVEKCGDRFHVLKRGGSGPERDSVDELLGKVEQTVREAGGGCYSCPAFQEAEERVRQRQREIAHERKGSGVGRVDSWTGYGSMQTLSEVDEDREEDEDDTRDEAERMVGSMRLESLPLITASTLSPSTWSSMREMMESTAKWIPTMLADSSVWVGDGVTKVAQSQMWENVGNGAKDVHKILADSSMWAKVKAGAGGVSQPIVNSALWENIGANKVPELMSGSSSAVRSRAKMVTDSPVWGQVGTGAKSGAKLVSDGSIWVGSGAKSFAQSPVWGQVGSGAKSGAKMMAGGSVRVGTGLGAGVKKVAQSPVWGKMGAGAKAGVKRVAESPIWEKMLAEAKKVPMVVAGGAFLGLLLGVVLGGVLGGAIGAATGSVISEVGRRKLSKDGNSVQVHNEGMRCNMSEAEQSFMQSGGQLFKAE</sequence>
<dbReference type="EMBL" id="JANIIK010000034">
    <property type="protein sequence ID" value="KAJ3615277.1"/>
    <property type="molecule type" value="Genomic_DNA"/>
</dbReference>
<dbReference type="PANTHER" id="PTHR10903:SF167">
    <property type="entry name" value="GTPASE IMAP FAMILY MEMBER 6-RELATED"/>
    <property type="match status" value="1"/>
</dbReference>
<keyword evidence="17" id="KW-0472">Membrane</keyword>
<dbReference type="InterPro" id="IPR006703">
    <property type="entry name" value="G_AIG1"/>
</dbReference>
<feature type="domain" description="AIG1-type G" evidence="18">
    <location>
        <begin position="365"/>
        <end position="575"/>
    </location>
</feature>
<dbReference type="OrthoDB" id="8954335at2759"/>
<keyword evidence="17" id="KW-1133">Transmembrane helix</keyword>
<name>A0A9Q0EXA6_9TELE</name>